<keyword evidence="3" id="KW-0255">Endonuclease</keyword>
<evidence type="ECO:0000256" key="5">
    <source>
        <dbReference type="ARBA" id="ARBA00022842"/>
    </source>
</evidence>
<dbReference type="InterPro" id="IPR001584">
    <property type="entry name" value="Integrase_cat-core"/>
</dbReference>
<evidence type="ECO:0000256" key="7">
    <source>
        <dbReference type="ARBA" id="ARBA00022918"/>
    </source>
</evidence>
<evidence type="ECO:0000256" key="10">
    <source>
        <dbReference type="SAM" id="Coils"/>
    </source>
</evidence>
<keyword evidence="8" id="KW-0548">Nucleotidyltransferase</keyword>
<evidence type="ECO:0000313" key="14">
    <source>
        <dbReference type="Proteomes" id="UP001151760"/>
    </source>
</evidence>
<dbReference type="InterPro" id="IPR057670">
    <property type="entry name" value="SH3_retrovirus"/>
</dbReference>
<keyword evidence="7" id="KW-0695">RNA-directed DNA polymerase</keyword>
<dbReference type="InterPro" id="IPR056924">
    <property type="entry name" value="SH3_Tf2-1"/>
</dbReference>
<protein>
    <submittedName>
        <fullName evidence="13">Retrovirus-related pol polyprotein from transposon TNT 1-94</fullName>
    </submittedName>
</protein>
<feature type="domain" description="Integrase catalytic" evidence="12">
    <location>
        <begin position="1080"/>
        <end position="1201"/>
    </location>
</feature>
<dbReference type="InterPro" id="IPR000477">
    <property type="entry name" value="RT_dom"/>
</dbReference>
<evidence type="ECO:0000256" key="11">
    <source>
        <dbReference type="SAM" id="MobiDB-lite"/>
    </source>
</evidence>
<reference evidence="13" key="2">
    <citation type="submission" date="2022-01" db="EMBL/GenBank/DDBJ databases">
        <authorList>
            <person name="Yamashiro T."/>
            <person name="Shiraishi A."/>
            <person name="Satake H."/>
            <person name="Nakayama K."/>
        </authorList>
    </citation>
    <scope>NUCLEOTIDE SEQUENCE</scope>
</reference>
<dbReference type="InterPro" id="IPR025724">
    <property type="entry name" value="GAG-pre-integrase_dom"/>
</dbReference>
<dbReference type="InterPro" id="IPR039537">
    <property type="entry name" value="Retrotran_Ty1/copia-like"/>
</dbReference>
<evidence type="ECO:0000256" key="9">
    <source>
        <dbReference type="ARBA" id="ARBA00023172"/>
    </source>
</evidence>
<evidence type="ECO:0000256" key="3">
    <source>
        <dbReference type="ARBA" id="ARBA00022759"/>
    </source>
</evidence>
<dbReference type="Proteomes" id="UP001151760">
    <property type="component" value="Unassembled WGS sequence"/>
</dbReference>
<dbReference type="Pfam" id="PF24626">
    <property type="entry name" value="SH3_Tf2-1"/>
    <property type="match status" value="1"/>
</dbReference>
<dbReference type="PANTHER" id="PTHR42648:SF11">
    <property type="entry name" value="TRANSPOSON TY4-P GAG-POL POLYPROTEIN"/>
    <property type="match status" value="1"/>
</dbReference>
<feature type="region of interest" description="Disordered" evidence="11">
    <location>
        <begin position="1346"/>
        <end position="1388"/>
    </location>
</feature>
<keyword evidence="5" id="KW-0460">Magnesium</keyword>
<dbReference type="Gene3D" id="3.10.10.10">
    <property type="entry name" value="HIV Type 1 Reverse Transcriptase, subunit A, domain 1"/>
    <property type="match status" value="1"/>
</dbReference>
<evidence type="ECO:0000313" key="13">
    <source>
        <dbReference type="EMBL" id="GJU06790.1"/>
    </source>
</evidence>
<accession>A0ABQ5J443</accession>
<evidence type="ECO:0000256" key="1">
    <source>
        <dbReference type="ARBA" id="ARBA00022722"/>
    </source>
</evidence>
<dbReference type="SUPFAM" id="SSF56672">
    <property type="entry name" value="DNA/RNA polymerases"/>
    <property type="match status" value="1"/>
</dbReference>
<organism evidence="13 14">
    <name type="scientific">Tanacetum coccineum</name>
    <dbReference type="NCBI Taxonomy" id="301880"/>
    <lineage>
        <taxon>Eukaryota</taxon>
        <taxon>Viridiplantae</taxon>
        <taxon>Streptophyta</taxon>
        <taxon>Embryophyta</taxon>
        <taxon>Tracheophyta</taxon>
        <taxon>Spermatophyta</taxon>
        <taxon>Magnoliopsida</taxon>
        <taxon>eudicotyledons</taxon>
        <taxon>Gunneridae</taxon>
        <taxon>Pentapetalae</taxon>
        <taxon>asterids</taxon>
        <taxon>campanulids</taxon>
        <taxon>Asterales</taxon>
        <taxon>Asteraceae</taxon>
        <taxon>Asteroideae</taxon>
        <taxon>Anthemideae</taxon>
        <taxon>Anthemidinae</taxon>
        <taxon>Tanacetum</taxon>
    </lineage>
</organism>
<name>A0ABQ5J443_9ASTR</name>
<dbReference type="InterPro" id="IPR043502">
    <property type="entry name" value="DNA/RNA_pol_sf"/>
</dbReference>
<keyword evidence="1" id="KW-0540">Nuclease</keyword>
<dbReference type="Gene3D" id="3.30.420.10">
    <property type="entry name" value="Ribonuclease H-like superfamily/Ribonuclease H"/>
    <property type="match status" value="1"/>
</dbReference>
<reference evidence="13" key="1">
    <citation type="journal article" date="2022" name="Int. J. Mol. Sci.">
        <title>Draft Genome of Tanacetum Coccineum: Genomic Comparison of Closely Related Tanacetum-Family Plants.</title>
        <authorList>
            <person name="Yamashiro T."/>
            <person name="Shiraishi A."/>
            <person name="Nakayama K."/>
            <person name="Satake H."/>
        </authorList>
    </citation>
    <scope>NUCLEOTIDE SEQUENCE</scope>
</reference>
<evidence type="ECO:0000259" key="12">
    <source>
        <dbReference type="PROSITE" id="PS50994"/>
    </source>
</evidence>
<sequence length="1388" mass="158874">MKKKDGSFRMCIDHRELNKLTVKNRYLLPRIDDLFDQLRGAFIIVFIDDILAYSKSKEEHEVHLKLVLESLRKEKLYAKFSKCEFWMEEVHFLGHVTTDVHHDFLRLLNPLTSLTQRNQKYEWSVDQEEAFQTLKNDLCDTLIKRIPKCGVQARERTRRKATWFRSTDGKKGDESLYFMDRIWVSLVGSVMDEAHASRLRWMIYLVVLADAVESVRDAIGFEYYLASSSGWTNIRCAPFEALYERKLLVKEKPKAARDHQKSYVDYRRKPLEFKGVVHFRKKGKLAPRYVGPFEILERIGLVAYRLRFHEELSSMHDTFHVSNLKKCLADANLHVPLDEIKVDKTLHFVKEPVEIMDREIKKLKCKKITLVKVRWNSKRGPEFIWEHEDQMRIKLTSVCRTVLTVCDMVVNMNSGADLGSTLCTLGSLFKGQYFGGGEGGVFRNLGRLIWRDFAMLEGEEVRLPEIAFTNHKSDPCFLRLPQSAHANTDTNCFINNCQNEAPRGKLPTQLLDQIISQYIVNIVVNSSVDINTSVNVNSSDAMNDSVNYVEMCNKCLELEAELIKQHNMVEKHEYNKLSKRFSELEQHCISLELAMQLNKEFFQKNNTFVNQTEPTFDQLFELNNLKAKLQAKDTTIKKLKANIKRLNKTSTINNVKKDIDEIETINIELEHRVAKLIAENEHLKQTYKQLYDSIKPSHVRAKEHIESLVTQLNQKSVEITDLNAQLQEKVFVITALKNNLSKLKGKDIVDNVVQVEIVEQAKSLNPFDSASYSACKYVKLIQELLGYVRDTCLDIHKPSEKLVAITPINKKKTISFMFDARRELCFLEFVSDMNASSKSKPTRRTFTLVGNTCPLTRITAANKVPLREPIPLEVVAQESQVTKVYTRRPKGSNTLAASSSSSLVDLRLSKLFCGIWTLDAQSTRLEITLSSPISFTSLSVLSSSITTRLQRLWDLEVAFRKHTCFVRNLEGVDLLPGSLETNLYTLSIGHMMASSPIYLLSKASKTKSWLWHRRLSHLNFGAINHLAKNGLVRGLLKLKFEKDHLCLACAMGKSKKQSHKPKSEDTNQEKLYLLHMELSSKDEAPDFIIKFLKMIQVRLTTTVRNIRTDNGTEFVNQTLRSYYESVDISHETLVVCTPQQNGVVERQNHTLVEVARTMLILAKAPLFLWAEAVATACYTQNRSIIRRCHEKTPYELLHDRKPDLSYLHVFGALCYPNNDSEDLGKLQAKADIGIFIGYAPKKKDYCIYNRHTRKIIETIHVDFDELTTMAFEQLNSGPELQFMTPATSSSGLVTNPVPQQPFAAVPRAVDLVNSPVSTSIAQDALLTSIPSTQEQEHSLIISQGFEESPKTPHFHDDPLYESLHEDSTSQGSSSNVRPINTPFESLDR</sequence>
<dbReference type="EMBL" id="BQNB010021475">
    <property type="protein sequence ID" value="GJU06790.1"/>
    <property type="molecule type" value="Genomic_DNA"/>
</dbReference>
<keyword evidence="8" id="KW-0239">DNA-directed DNA polymerase</keyword>
<feature type="coiled-coil region" evidence="10">
    <location>
        <begin position="622"/>
        <end position="729"/>
    </location>
</feature>
<evidence type="ECO:0000256" key="4">
    <source>
        <dbReference type="ARBA" id="ARBA00022801"/>
    </source>
</evidence>
<dbReference type="PANTHER" id="PTHR42648">
    <property type="entry name" value="TRANSPOSASE, PUTATIVE-RELATED"/>
    <property type="match status" value="1"/>
</dbReference>
<proteinExistence type="predicted"/>
<dbReference type="PROSITE" id="PS50994">
    <property type="entry name" value="INTEGRASE"/>
    <property type="match status" value="1"/>
</dbReference>
<comment type="caution">
    <text evidence="13">The sequence shown here is derived from an EMBL/GenBank/DDBJ whole genome shotgun (WGS) entry which is preliminary data.</text>
</comment>
<keyword evidence="2" id="KW-0479">Metal-binding</keyword>
<dbReference type="Gene3D" id="3.30.70.270">
    <property type="match status" value="2"/>
</dbReference>
<keyword evidence="4" id="KW-0378">Hydrolase</keyword>
<feature type="compositionally biased region" description="Polar residues" evidence="11">
    <location>
        <begin position="1368"/>
        <end position="1378"/>
    </location>
</feature>
<feature type="compositionally biased region" description="Basic and acidic residues" evidence="11">
    <location>
        <begin position="1347"/>
        <end position="1367"/>
    </location>
</feature>
<evidence type="ECO:0000256" key="8">
    <source>
        <dbReference type="ARBA" id="ARBA00022932"/>
    </source>
</evidence>
<dbReference type="Pfam" id="PF13976">
    <property type="entry name" value="gag_pre-integrs"/>
    <property type="match status" value="1"/>
</dbReference>
<dbReference type="InterPro" id="IPR043128">
    <property type="entry name" value="Rev_trsase/Diguanyl_cyclase"/>
</dbReference>
<dbReference type="Pfam" id="PF00078">
    <property type="entry name" value="RVT_1"/>
    <property type="match status" value="1"/>
</dbReference>
<dbReference type="SUPFAM" id="SSF53098">
    <property type="entry name" value="Ribonuclease H-like"/>
    <property type="match status" value="1"/>
</dbReference>
<dbReference type="Pfam" id="PF25597">
    <property type="entry name" value="SH3_retrovirus"/>
    <property type="match status" value="1"/>
</dbReference>
<evidence type="ECO:0000256" key="2">
    <source>
        <dbReference type="ARBA" id="ARBA00022723"/>
    </source>
</evidence>
<keyword evidence="9" id="KW-0233">DNA recombination</keyword>
<dbReference type="InterPro" id="IPR036397">
    <property type="entry name" value="RNaseH_sf"/>
</dbReference>
<evidence type="ECO:0000256" key="6">
    <source>
        <dbReference type="ARBA" id="ARBA00022908"/>
    </source>
</evidence>
<keyword evidence="14" id="KW-1185">Reference proteome</keyword>
<dbReference type="CDD" id="cd01647">
    <property type="entry name" value="RT_LTR"/>
    <property type="match status" value="1"/>
</dbReference>
<keyword evidence="10" id="KW-0175">Coiled coil</keyword>
<keyword evidence="8" id="KW-0808">Transferase</keyword>
<gene>
    <name evidence="13" type="ORF">Tco_1123220</name>
</gene>
<keyword evidence="6" id="KW-0229">DNA integration</keyword>
<dbReference type="InterPro" id="IPR012337">
    <property type="entry name" value="RNaseH-like_sf"/>
</dbReference>